<keyword evidence="3" id="KW-1185">Reference proteome</keyword>
<dbReference type="PANTHER" id="PTHR15020">
    <property type="entry name" value="FLAVIN REDUCTASE-RELATED"/>
    <property type="match status" value="1"/>
</dbReference>
<evidence type="ECO:0000259" key="1">
    <source>
        <dbReference type="Pfam" id="PF13460"/>
    </source>
</evidence>
<dbReference type="AlphaFoldDB" id="A0A2K4FAQ8"/>
<accession>A0A2K4FAQ8</accession>
<dbReference type="GeneID" id="98298717"/>
<evidence type="ECO:0000313" key="2">
    <source>
        <dbReference type="EMBL" id="POA08442.1"/>
    </source>
</evidence>
<dbReference type="SUPFAM" id="SSF51735">
    <property type="entry name" value="NAD(P)-binding Rossmann-fold domains"/>
    <property type="match status" value="1"/>
</dbReference>
<evidence type="ECO:0000313" key="3">
    <source>
        <dbReference type="Proteomes" id="UP000242712"/>
    </source>
</evidence>
<sequence length="216" mass="23525">MEILVIGANGAVGRKVIAQLKEAGHHSIALVRKEEQVSELREIGADRVMVGDLEEDFSDAFKDAEGVIFAAGSGGSTGADKTMMVDLWGAKKAVDYANKYHIKRFVQLSATDSLHPEEESEVMKPYAVAKHFSDLYIEDSGLNYTIVHPGPLQDDEGTGKIEVSTELEDDPSSYKIPREDVATVLVNALDTEEVEHKHIFIQSGETPVLEALTGAK</sequence>
<dbReference type="Proteomes" id="UP000242712">
    <property type="component" value="Unassembled WGS sequence"/>
</dbReference>
<dbReference type="Pfam" id="PF13460">
    <property type="entry name" value="NAD_binding_10"/>
    <property type="match status" value="1"/>
</dbReference>
<dbReference type="Gene3D" id="3.40.50.720">
    <property type="entry name" value="NAD(P)-binding Rossmann-like Domain"/>
    <property type="match status" value="1"/>
</dbReference>
<proteinExistence type="predicted"/>
<dbReference type="EMBL" id="PPPX01000016">
    <property type="protein sequence ID" value="POA08442.1"/>
    <property type="molecule type" value="Genomic_DNA"/>
</dbReference>
<dbReference type="CDD" id="cd05243">
    <property type="entry name" value="SDR_a5"/>
    <property type="match status" value="1"/>
</dbReference>
<dbReference type="PANTHER" id="PTHR15020:SF50">
    <property type="entry name" value="UPF0659 PROTEIN YMR090W"/>
    <property type="match status" value="1"/>
</dbReference>
<dbReference type="InterPro" id="IPR016040">
    <property type="entry name" value="NAD(P)-bd_dom"/>
</dbReference>
<gene>
    <name evidence="2" type="ORF">CD039_10215</name>
</gene>
<comment type="caution">
    <text evidence="2">The sequence shown here is derived from an EMBL/GenBank/DDBJ whole genome shotgun (WGS) entry which is preliminary data.</text>
</comment>
<dbReference type="RefSeq" id="WP_103372227.1">
    <property type="nucleotide sequence ID" value="NZ_CBCRVO010000002.1"/>
</dbReference>
<organism evidence="2 3">
    <name type="scientific">Staphylococcus argensis</name>
    <dbReference type="NCBI Taxonomy" id="1607738"/>
    <lineage>
        <taxon>Bacteria</taxon>
        <taxon>Bacillati</taxon>
        <taxon>Bacillota</taxon>
        <taxon>Bacilli</taxon>
        <taxon>Bacillales</taxon>
        <taxon>Staphylococcaceae</taxon>
        <taxon>Staphylococcus</taxon>
    </lineage>
</organism>
<name>A0A2K4FAQ8_9STAP</name>
<protein>
    <submittedName>
        <fullName evidence="2">NAD-dependent dehydratase</fullName>
    </submittedName>
</protein>
<feature type="domain" description="NAD(P)-binding" evidence="1">
    <location>
        <begin position="7"/>
        <end position="191"/>
    </location>
</feature>
<reference evidence="2 3" key="1">
    <citation type="submission" date="2017-08" db="EMBL/GenBank/DDBJ databases">
        <title>Draft genome sequences of 64 type strains of genus Staph aureus.</title>
        <authorList>
            <person name="Cole K."/>
            <person name="Golubchik T."/>
            <person name="Russell J."/>
            <person name="Foster D."/>
            <person name="Llewelyn M."/>
            <person name="Wilson D."/>
            <person name="Crook D."/>
            <person name="Paul J."/>
        </authorList>
    </citation>
    <scope>NUCLEOTIDE SEQUENCE [LARGE SCALE GENOMIC DNA]</scope>
    <source>
        <strain evidence="2 3">DSM 29875</strain>
    </source>
</reference>
<dbReference type="InterPro" id="IPR036291">
    <property type="entry name" value="NAD(P)-bd_dom_sf"/>
</dbReference>
<dbReference type="OrthoDB" id="9803892at2"/>